<comment type="caution">
    <text evidence="2">The sequence shown here is derived from an EMBL/GenBank/DDBJ whole genome shotgun (WGS) entry which is preliminary data.</text>
</comment>
<name>A0A392QX28_9FABA</name>
<feature type="region of interest" description="Disordered" evidence="1">
    <location>
        <begin position="73"/>
        <end position="97"/>
    </location>
</feature>
<organism evidence="2 3">
    <name type="scientific">Trifolium medium</name>
    <dbReference type="NCBI Taxonomy" id="97028"/>
    <lineage>
        <taxon>Eukaryota</taxon>
        <taxon>Viridiplantae</taxon>
        <taxon>Streptophyta</taxon>
        <taxon>Embryophyta</taxon>
        <taxon>Tracheophyta</taxon>
        <taxon>Spermatophyta</taxon>
        <taxon>Magnoliopsida</taxon>
        <taxon>eudicotyledons</taxon>
        <taxon>Gunneridae</taxon>
        <taxon>Pentapetalae</taxon>
        <taxon>rosids</taxon>
        <taxon>fabids</taxon>
        <taxon>Fabales</taxon>
        <taxon>Fabaceae</taxon>
        <taxon>Papilionoideae</taxon>
        <taxon>50 kb inversion clade</taxon>
        <taxon>NPAAA clade</taxon>
        <taxon>Hologalegina</taxon>
        <taxon>IRL clade</taxon>
        <taxon>Trifolieae</taxon>
        <taxon>Trifolium</taxon>
    </lineage>
</organism>
<feature type="non-terminal residue" evidence="2">
    <location>
        <position position="1"/>
    </location>
</feature>
<accession>A0A392QX28</accession>
<dbReference type="Proteomes" id="UP000265520">
    <property type="component" value="Unassembled WGS sequence"/>
</dbReference>
<reference evidence="2 3" key="1">
    <citation type="journal article" date="2018" name="Front. Plant Sci.">
        <title>Red Clover (Trifolium pratense) and Zigzag Clover (T. medium) - A Picture of Genomic Similarities and Differences.</title>
        <authorList>
            <person name="Dluhosova J."/>
            <person name="Istvanek J."/>
            <person name="Nedelnik J."/>
            <person name="Repkova J."/>
        </authorList>
    </citation>
    <scope>NUCLEOTIDE SEQUENCE [LARGE SCALE GENOMIC DNA]</scope>
    <source>
        <strain evidence="3">cv. 10/8</strain>
        <tissue evidence="2">Leaf</tissue>
    </source>
</reference>
<protein>
    <submittedName>
        <fullName evidence="2">Uncharacterized protein</fullName>
    </submittedName>
</protein>
<proteinExistence type="predicted"/>
<dbReference type="EMBL" id="LXQA010168879">
    <property type="protein sequence ID" value="MCI28913.1"/>
    <property type="molecule type" value="Genomic_DNA"/>
</dbReference>
<dbReference type="AlphaFoldDB" id="A0A392QX28"/>
<feature type="compositionally biased region" description="Basic and acidic residues" evidence="1">
    <location>
        <begin position="77"/>
        <end position="97"/>
    </location>
</feature>
<evidence type="ECO:0000256" key="1">
    <source>
        <dbReference type="SAM" id="MobiDB-lite"/>
    </source>
</evidence>
<sequence length="97" mass="11166">ETQWWGLAVDRWAFAAAVRQRNKSKQQVRDMERRWVQMKIGMTIGSIPSRDVNLHPLTEFPVGIICSELRKRNFSPHGDEDGEKSSSEDILGRELGK</sequence>
<evidence type="ECO:0000313" key="2">
    <source>
        <dbReference type="EMBL" id="MCI28913.1"/>
    </source>
</evidence>
<keyword evidence="3" id="KW-1185">Reference proteome</keyword>
<evidence type="ECO:0000313" key="3">
    <source>
        <dbReference type="Proteomes" id="UP000265520"/>
    </source>
</evidence>